<dbReference type="EMBL" id="CATOUU010000730">
    <property type="protein sequence ID" value="CAI9944668.1"/>
    <property type="molecule type" value="Genomic_DNA"/>
</dbReference>
<dbReference type="EMBL" id="CAXDID020000233">
    <property type="protein sequence ID" value="CAL6061030.1"/>
    <property type="molecule type" value="Genomic_DNA"/>
</dbReference>
<sequence>MEQVSRIILKIHYKNAILLKLRYSSPFIIHPGQCRVKSCELNKDSPREWSSALSFCRVIQQNQFIFYIVVLNVKLKQTMFPCKVDSTYNLLILEICHLSSTPTSNLKYLGAIWSHHLTIQIK</sequence>
<dbReference type="AlphaFoldDB" id="A0AA86PVZ7"/>
<evidence type="ECO:0000313" key="5">
    <source>
        <dbReference type="Proteomes" id="UP001642409"/>
    </source>
</evidence>
<protein>
    <submittedName>
        <fullName evidence="3">Hypothetical_protein</fullName>
    </submittedName>
</protein>
<evidence type="ECO:0000313" key="2">
    <source>
        <dbReference type="EMBL" id="CAI9944673.1"/>
    </source>
</evidence>
<comment type="caution">
    <text evidence="2">The sequence shown here is derived from an EMBL/GenBank/DDBJ whole genome shotgun (WGS) entry which is preliminary data.</text>
</comment>
<dbReference type="Proteomes" id="UP001642409">
    <property type="component" value="Unassembled WGS sequence"/>
</dbReference>
<gene>
    <name evidence="1" type="ORF">HINF_LOCUS32313</name>
    <name evidence="2" type="ORF">HINF_LOCUS32318</name>
    <name evidence="3" type="ORF">HINF_LOCUS49505</name>
    <name evidence="4" type="ORF">HINF_LOCUS49510</name>
</gene>
<dbReference type="EMBL" id="CATOUU010000730">
    <property type="protein sequence ID" value="CAI9944673.1"/>
    <property type="molecule type" value="Genomic_DNA"/>
</dbReference>
<keyword evidence="5" id="KW-1185">Reference proteome</keyword>
<proteinExistence type="predicted"/>
<evidence type="ECO:0000313" key="3">
    <source>
        <dbReference type="EMBL" id="CAL6061020.1"/>
    </source>
</evidence>
<accession>A0AA86PVZ7</accession>
<reference evidence="3 5" key="2">
    <citation type="submission" date="2024-07" db="EMBL/GenBank/DDBJ databases">
        <authorList>
            <person name="Akdeniz Z."/>
        </authorList>
    </citation>
    <scope>NUCLEOTIDE SEQUENCE [LARGE SCALE GENOMIC DNA]</scope>
</reference>
<organism evidence="2">
    <name type="scientific">Hexamita inflata</name>
    <dbReference type="NCBI Taxonomy" id="28002"/>
    <lineage>
        <taxon>Eukaryota</taxon>
        <taxon>Metamonada</taxon>
        <taxon>Diplomonadida</taxon>
        <taxon>Hexamitidae</taxon>
        <taxon>Hexamitinae</taxon>
        <taxon>Hexamita</taxon>
    </lineage>
</organism>
<evidence type="ECO:0000313" key="4">
    <source>
        <dbReference type="EMBL" id="CAL6061030.1"/>
    </source>
</evidence>
<dbReference type="EMBL" id="CAXDID020000233">
    <property type="protein sequence ID" value="CAL6061020.1"/>
    <property type="molecule type" value="Genomic_DNA"/>
</dbReference>
<name>A0AA86PVZ7_9EUKA</name>
<evidence type="ECO:0000313" key="1">
    <source>
        <dbReference type="EMBL" id="CAI9944668.1"/>
    </source>
</evidence>
<reference evidence="2" key="1">
    <citation type="submission" date="2023-06" db="EMBL/GenBank/DDBJ databases">
        <authorList>
            <person name="Kurt Z."/>
        </authorList>
    </citation>
    <scope>NUCLEOTIDE SEQUENCE</scope>
</reference>